<organism evidence="5 9">
    <name type="scientific">Listeria booriae</name>
    <dbReference type="NCBI Taxonomy" id="1552123"/>
    <lineage>
        <taxon>Bacteria</taxon>
        <taxon>Bacillati</taxon>
        <taxon>Bacillota</taxon>
        <taxon>Bacilli</taxon>
        <taxon>Bacillales</taxon>
        <taxon>Listeriaceae</taxon>
        <taxon>Listeria</taxon>
    </lineage>
</organism>
<dbReference type="EMBL" id="JAARYY010000006">
    <property type="protein sequence ID" value="MBC2244742.1"/>
    <property type="molecule type" value="Genomic_DNA"/>
</dbReference>
<evidence type="ECO:0000313" key="10">
    <source>
        <dbReference type="Proteomes" id="UP000519573"/>
    </source>
</evidence>
<dbReference type="PROSITE" id="PS50949">
    <property type="entry name" value="HTH_GNTR"/>
    <property type="match status" value="1"/>
</dbReference>
<evidence type="ECO:0000256" key="2">
    <source>
        <dbReference type="ARBA" id="ARBA00023125"/>
    </source>
</evidence>
<evidence type="ECO:0000313" key="9">
    <source>
        <dbReference type="Proteomes" id="UP000029844"/>
    </source>
</evidence>
<dbReference type="EMBL" id="JAARVG010000018">
    <property type="protein sequence ID" value="MBC1794842.1"/>
    <property type="molecule type" value="Genomic_DNA"/>
</dbReference>
<dbReference type="PANTHER" id="PTHR38445:SF9">
    <property type="entry name" value="HTH-TYPE TRANSCRIPTIONAL REPRESSOR YTRA"/>
    <property type="match status" value="1"/>
</dbReference>
<evidence type="ECO:0000256" key="1">
    <source>
        <dbReference type="ARBA" id="ARBA00023015"/>
    </source>
</evidence>
<dbReference type="EMBL" id="JAARYH010000004">
    <property type="protein sequence ID" value="MBC2166878.1"/>
    <property type="molecule type" value="Genomic_DNA"/>
</dbReference>
<evidence type="ECO:0000313" key="12">
    <source>
        <dbReference type="Proteomes" id="UP000550367"/>
    </source>
</evidence>
<dbReference type="SMART" id="SM00345">
    <property type="entry name" value="HTH_GNTR"/>
    <property type="match status" value="1"/>
</dbReference>
<dbReference type="InterPro" id="IPR000524">
    <property type="entry name" value="Tscrpt_reg_HTH_GntR"/>
</dbReference>
<evidence type="ECO:0000259" key="4">
    <source>
        <dbReference type="PROSITE" id="PS50949"/>
    </source>
</evidence>
<evidence type="ECO:0000256" key="3">
    <source>
        <dbReference type="ARBA" id="ARBA00023163"/>
    </source>
</evidence>
<dbReference type="Proteomes" id="UP000519573">
    <property type="component" value="Unassembled WGS sequence"/>
</dbReference>
<name>A0A099WFH8_9LIST</name>
<evidence type="ECO:0000313" key="7">
    <source>
        <dbReference type="EMBL" id="MBC2166878.1"/>
    </source>
</evidence>
<dbReference type="GO" id="GO:0003700">
    <property type="term" value="F:DNA-binding transcription factor activity"/>
    <property type="evidence" value="ECO:0007669"/>
    <property type="project" value="InterPro"/>
</dbReference>
<dbReference type="CDD" id="cd07377">
    <property type="entry name" value="WHTH_GntR"/>
    <property type="match status" value="1"/>
</dbReference>
<evidence type="ECO:0000313" key="11">
    <source>
        <dbReference type="Proteomes" id="UP000539064"/>
    </source>
</evidence>
<comment type="caution">
    <text evidence="5">The sequence shown here is derived from an EMBL/GenBank/DDBJ whole genome shotgun (WGS) entry which is preliminary data.</text>
</comment>
<protein>
    <submittedName>
        <fullName evidence="6">GntR family transcriptional regulator</fullName>
    </submittedName>
</protein>
<dbReference type="Pfam" id="PF00392">
    <property type="entry name" value="GntR"/>
    <property type="match status" value="1"/>
</dbReference>
<dbReference type="eggNOG" id="COG1725">
    <property type="taxonomic scope" value="Bacteria"/>
</dbReference>
<dbReference type="Gene3D" id="1.10.10.10">
    <property type="entry name" value="Winged helix-like DNA-binding domain superfamily/Winged helix DNA-binding domain"/>
    <property type="match status" value="1"/>
</dbReference>
<dbReference type="EMBL" id="JNFA01000011">
    <property type="protein sequence ID" value="KGL42875.1"/>
    <property type="molecule type" value="Genomic_DNA"/>
</dbReference>
<evidence type="ECO:0000313" key="6">
    <source>
        <dbReference type="EMBL" id="MBC1794842.1"/>
    </source>
</evidence>
<dbReference type="SUPFAM" id="SSF46785">
    <property type="entry name" value="Winged helix' DNA-binding domain"/>
    <property type="match status" value="1"/>
</dbReference>
<dbReference type="InterPro" id="IPR036388">
    <property type="entry name" value="WH-like_DNA-bd_sf"/>
</dbReference>
<keyword evidence="3" id="KW-0804">Transcription</keyword>
<keyword evidence="1" id="KW-0805">Transcription regulation</keyword>
<accession>A0A099WFH8</accession>
<dbReference type="AlphaFoldDB" id="A0A099WFH8"/>
<dbReference type="Proteomes" id="UP000539064">
    <property type="component" value="Unassembled WGS sequence"/>
</dbReference>
<keyword evidence="2" id="KW-0238">DNA-binding</keyword>
<proteinExistence type="predicted"/>
<dbReference type="STRING" id="1552123.EP57_05325"/>
<evidence type="ECO:0000313" key="5">
    <source>
        <dbReference type="EMBL" id="KGL42875.1"/>
    </source>
</evidence>
<sequence>MYTVNSQSHVPIYEQIVAQIRDHCMLGLLEPGDELPSVREMSTNMLVNPNIVRKAYEELARLGVIEIKQNEGAVVTPLEKHELSEAHTSFRQSLEQLILNAKELRIEEQQLQSWVREHYLRLEE</sequence>
<dbReference type="OrthoDB" id="9801546at2"/>
<reference evidence="10 11" key="2">
    <citation type="submission" date="2020-03" db="EMBL/GenBank/DDBJ databases">
        <title>Soil Listeria distribution.</title>
        <authorList>
            <person name="Liao J."/>
            <person name="Wiedmann M."/>
        </authorList>
    </citation>
    <scope>NUCLEOTIDE SEQUENCE [LARGE SCALE GENOMIC DNA]</scope>
    <source>
        <strain evidence="8 12">FSL L7-0153</strain>
        <strain evidence="7 10">FSL L7-0245</strain>
        <strain evidence="6 11">FSL L7-0978</strain>
    </source>
</reference>
<dbReference type="PANTHER" id="PTHR38445">
    <property type="entry name" value="HTH-TYPE TRANSCRIPTIONAL REPRESSOR YTRA"/>
    <property type="match status" value="1"/>
</dbReference>
<dbReference type="Proteomes" id="UP000029844">
    <property type="component" value="Unassembled WGS sequence"/>
</dbReference>
<dbReference type="Proteomes" id="UP000550367">
    <property type="component" value="Unassembled WGS sequence"/>
</dbReference>
<reference evidence="5 9" key="1">
    <citation type="submission" date="2014-05" db="EMBL/GenBank/DDBJ databases">
        <title>Novel Listeriaceae from food processing environments.</title>
        <authorList>
            <person name="den Bakker H.C."/>
        </authorList>
    </citation>
    <scope>NUCLEOTIDE SEQUENCE [LARGE SCALE GENOMIC DNA]</scope>
    <source>
        <strain evidence="5 9">FSL A5-0281</strain>
    </source>
</reference>
<gene>
    <name evidence="5" type="ORF">EP57_05325</name>
    <name evidence="6" type="ORF">HCA52_15515</name>
    <name evidence="8" type="ORF">HCB25_11735</name>
    <name evidence="7" type="ORF">HCB26_09915</name>
</gene>
<keyword evidence="9" id="KW-1185">Reference proteome</keyword>
<dbReference type="InterPro" id="IPR036390">
    <property type="entry name" value="WH_DNA-bd_sf"/>
</dbReference>
<dbReference type="GeneID" id="58716808"/>
<dbReference type="GO" id="GO:0003677">
    <property type="term" value="F:DNA binding"/>
    <property type="evidence" value="ECO:0007669"/>
    <property type="project" value="UniProtKB-KW"/>
</dbReference>
<evidence type="ECO:0000313" key="8">
    <source>
        <dbReference type="EMBL" id="MBC2244742.1"/>
    </source>
</evidence>
<feature type="domain" description="HTH gntR-type" evidence="4">
    <location>
        <begin position="10"/>
        <end position="78"/>
    </location>
</feature>
<dbReference type="RefSeq" id="WP_036084788.1">
    <property type="nucleotide sequence ID" value="NZ_CBCSHQ010000001.1"/>
</dbReference>